<dbReference type="EMBL" id="DSEE01000442">
    <property type="protein sequence ID" value="HER40768.1"/>
    <property type="molecule type" value="Genomic_DNA"/>
</dbReference>
<evidence type="ECO:0000256" key="1">
    <source>
        <dbReference type="ARBA" id="ARBA00009460"/>
    </source>
</evidence>
<dbReference type="Pfam" id="PF03881">
    <property type="entry name" value="Fructosamin_kin"/>
    <property type="match status" value="1"/>
</dbReference>
<organism evidence="2">
    <name type="scientific">Salinimicrobium catena</name>
    <dbReference type="NCBI Taxonomy" id="390640"/>
    <lineage>
        <taxon>Bacteria</taxon>
        <taxon>Pseudomonadati</taxon>
        <taxon>Bacteroidota</taxon>
        <taxon>Flavobacteriia</taxon>
        <taxon>Flavobacteriales</taxon>
        <taxon>Flavobacteriaceae</taxon>
        <taxon>Salinimicrobium</taxon>
    </lineage>
</organism>
<dbReference type="PANTHER" id="PTHR12149">
    <property type="entry name" value="FRUCTOSAMINE 3 KINASE-RELATED PROTEIN"/>
    <property type="match status" value="1"/>
</dbReference>
<sequence>TIQPKFGFHAPNYIGSLPQYNHHHDSAADFYIQERLEPQFRMALDAGYAFHGLEKIFQVFSEMIPKEAPALIHGDLWSGNYISNEQGLPCLIDPAVSYGPREMDLAMMKLFGGFPEEVFDQYDSLFPVEPGFKDRIEMWQLYYLLVHLNIFGSSYLGQVKNILTRFS</sequence>
<name>A0A7C2R1P5_9FLAO</name>
<dbReference type="AlphaFoldDB" id="A0A7C2R1P5"/>
<dbReference type="Proteomes" id="UP000885753">
    <property type="component" value="Unassembled WGS sequence"/>
</dbReference>
<keyword evidence="2" id="KW-0808">Transferase</keyword>
<dbReference type="InterPro" id="IPR011009">
    <property type="entry name" value="Kinase-like_dom_sf"/>
</dbReference>
<dbReference type="SUPFAM" id="SSF56112">
    <property type="entry name" value="Protein kinase-like (PK-like)"/>
    <property type="match status" value="1"/>
</dbReference>
<proteinExistence type="inferred from homology"/>
<evidence type="ECO:0000313" key="2">
    <source>
        <dbReference type="EMBL" id="HER40768.1"/>
    </source>
</evidence>
<keyword evidence="2" id="KW-0418">Kinase</keyword>
<feature type="non-terminal residue" evidence="2">
    <location>
        <position position="1"/>
    </location>
</feature>
<dbReference type="Gene3D" id="3.90.1200.10">
    <property type="match status" value="1"/>
</dbReference>
<dbReference type="InterPro" id="IPR016477">
    <property type="entry name" value="Fructo-/Ketosamine-3-kinase"/>
</dbReference>
<accession>A0A7C2R1P5</accession>
<reference evidence="2" key="1">
    <citation type="journal article" date="2020" name="mSystems">
        <title>Genome- and Community-Level Interaction Insights into Carbon Utilization and Element Cycling Functions of Hydrothermarchaeota in Hydrothermal Sediment.</title>
        <authorList>
            <person name="Zhou Z."/>
            <person name="Liu Y."/>
            <person name="Xu W."/>
            <person name="Pan J."/>
            <person name="Luo Z.H."/>
            <person name="Li M."/>
        </authorList>
    </citation>
    <scope>NUCLEOTIDE SEQUENCE [LARGE SCALE GENOMIC DNA]</scope>
    <source>
        <strain evidence="2">SpSt-1235</strain>
    </source>
</reference>
<comment type="caution">
    <text evidence="2">The sequence shown here is derived from an EMBL/GenBank/DDBJ whole genome shotgun (WGS) entry which is preliminary data.</text>
</comment>
<dbReference type="PANTHER" id="PTHR12149:SF8">
    <property type="entry name" value="PROTEIN-RIBULOSAMINE 3-KINASE"/>
    <property type="match status" value="1"/>
</dbReference>
<comment type="similarity">
    <text evidence="1">Belongs to the fructosamine kinase family.</text>
</comment>
<dbReference type="GO" id="GO:0016301">
    <property type="term" value="F:kinase activity"/>
    <property type="evidence" value="ECO:0007669"/>
    <property type="project" value="UniProtKB-KW"/>
</dbReference>
<protein>
    <submittedName>
        <fullName evidence="2">Fructosamine kinase</fullName>
    </submittedName>
</protein>
<gene>
    <name evidence="2" type="ORF">ENO10_06065</name>
</gene>